<accession>A0A5E7VAR4</accession>
<dbReference type="PROSITE" id="PS50122">
    <property type="entry name" value="CHEB"/>
    <property type="match status" value="1"/>
</dbReference>
<dbReference type="InterPro" id="IPR011006">
    <property type="entry name" value="CheY-like_superfamily"/>
</dbReference>
<dbReference type="NCBIfam" id="NF001965">
    <property type="entry name" value="PRK00742.1"/>
    <property type="match status" value="1"/>
</dbReference>
<gene>
    <name evidence="11" type="primary">cheB1</name>
    <name evidence="6" type="synonym">cheB</name>
    <name evidence="11" type="ORF">PS938_04820</name>
</gene>
<dbReference type="GO" id="GO:0050568">
    <property type="term" value="F:protein-glutamine glutaminase activity"/>
    <property type="evidence" value="ECO:0007669"/>
    <property type="project" value="UniProtKB-UniRule"/>
</dbReference>
<feature type="active site" evidence="6 7">
    <location>
        <position position="320"/>
    </location>
</feature>
<keyword evidence="4 6" id="KW-0378">Hydrolase</keyword>
<dbReference type="HAMAP" id="MF_00099">
    <property type="entry name" value="CheB_chemtxs"/>
    <property type="match status" value="1"/>
</dbReference>
<dbReference type="FunFam" id="3.40.50.2300:FF:000077">
    <property type="entry name" value="Chemotaxis response regulator"/>
    <property type="match status" value="1"/>
</dbReference>
<feature type="active site" evidence="6 7">
    <location>
        <position position="200"/>
    </location>
</feature>
<dbReference type="OrthoDB" id="9793421at2"/>
<dbReference type="PROSITE" id="PS50110">
    <property type="entry name" value="RESPONSE_REGULATORY"/>
    <property type="match status" value="1"/>
</dbReference>
<dbReference type="SMART" id="SM00448">
    <property type="entry name" value="REC"/>
    <property type="match status" value="1"/>
</dbReference>
<organism evidence="11 12">
    <name type="scientific">Pseudomonas fluorescens</name>
    <dbReference type="NCBI Taxonomy" id="294"/>
    <lineage>
        <taxon>Bacteria</taxon>
        <taxon>Pseudomonadati</taxon>
        <taxon>Pseudomonadota</taxon>
        <taxon>Gammaproteobacteria</taxon>
        <taxon>Pseudomonadales</taxon>
        <taxon>Pseudomonadaceae</taxon>
        <taxon>Pseudomonas</taxon>
    </lineage>
</organism>
<comment type="domain">
    <text evidence="6">Contains a C-terminal catalytic domain, and an N-terminal region which modulates catalytic activity.</text>
</comment>
<evidence type="ECO:0000256" key="4">
    <source>
        <dbReference type="ARBA" id="ARBA00022801"/>
    </source>
</evidence>
<evidence type="ECO:0000256" key="2">
    <source>
        <dbReference type="ARBA" id="ARBA00022500"/>
    </source>
</evidence>
<dbReference type="Gene3D" id="3.40.50.180">
    <property type="entry name" value="Methylesterase CheB, C-terminal domain"/>
    <property type="match status" value="1"/>
</dbReference>
<evidence type="ECO:0000256" key="3">
    <source>
        <dbReference type="ARBA" id="ARBA00022553"/>
    </source>
</evidence>
<dbReference type="Pfam" id="PF01339">
    <property type="entry name" value="CheB_methylest"/>
    <property type="match status" value="1"/>
</dbReference>
<keyword evidence="3 6" id="KW-0597">Phosphoprotein</keyword>
<dbReference type="GO" id="GO:0005737">
    <property type="term" value="C:cytoplasm"/>
    <property type="evidence" value="ECO:0007669"/>
    <property type="project" value="UniProtKB-SubCell"/>
</dbReference>
<dbReference type="Proteomes" id="UP000327191">
    <property type="component" value="Unassembled WGS sequence"/>
</dbReference>
<comment type="catalytic activity">
    <reaction evidence="5 6">
        <text>[protein]-L-glutamate 5-O-methyl ester + H2O = L-glutamyl-[protein] + methanol + H(+)</text>
        <dbReference type="Rhea" id="RHEA:23236"/>
        <dbReference type="Rhea" id="RHEA-COMP:10208"/>
        <dbReference type="Rhea" id="RHEA-COMP:10311"/>
        <dbReference type="ChEBI" id="CHEBI:15377"/>
        <dbReference type="ChEBI" id="CHEBI:15378"/>
        <dbReference type="ChEBI" id="CHEBI:17790"/>
        <dbReference type="ChEBI" id="CHEBI:29973"/>
        <dbReference type="ChEBI" id="CHEBI:82795"/>
        <dbReference type="EC" id="3.1.1.61"/>
    </reaction>
</comment>
<dbReference type="CDD" id="cd16432">
    <property type="entry name" value="CheB_Rec"/>
    <property type="match status" value="1"/>
</dbReference>
<comment type="catalytic activity">
    <reaction evidence="6">
        <text>L-glutaminyl-[protein] + H2O = L-glutamyl-[protein] + NH4(+)</text>
        <dbReference type="Rhea" id="RHEA:16441"/>
        <dbReference type="Rhea" id="RHEA-COMP:10207"/>
        <dbReference type="Rhea" id="RHEA-COMP:10208"/>
        <dbReference type="ChEBI" id="CHEBI:15377"/>
        <dbReference type="ChEBI" id="CHEBI:28938"/>
        <dbReference type="ChEBI" id="CHEBI:29973"/>
        <dbReference type="ChEBI" id="CHEBI:30011"/>
        <dbReference type="EC" id="3.5.1.44"/>
    </reaction>
</comment>
<evidence type="ECO:0000256" key="5">
    <source>
        <dbReference type="ARBA" id="ARBA00048267"/>
    </source>
</evidence>
<dbReference type="SUPFAM" id="SSF52738">
    <property type="entry name" value="Methylesterase CheB, C-terminal domain"/>
    <property type="match status" value="1"/>
</dbReference>
<dbReference type="Gene3D" id="3.40.50.2300">
    <property type="match status" value="1"/>
</dbReference>
<dbReference type="EMBL" id="CABVJE010000024">
    <property type="protein sequence ID" value="VVQ19953.1"/>
    <property type="molecule type" value="Genomic_DNA"/>
</dbReference>
<dbReference type="PANTHER" id="PTHR42872:SF3">
    <property type="entry name" value="PROTEIN-GLUTAMATE METHYLESTERASE_PROTEIN-GLUTAMINE GLUTAMINASE 1"/>
    <property type="match status" value="1"/>
</dbReference>
<dbReference type="GO" id="GO:0006935">
    <property type="term" value="P:chemotaxis"/>
    <property type="evidence" value="ECO:0007669"/>
    <property type="project" value="UniProtKB-UniRule"/>
</dbReference>
<reference evidence="11 12" key="1">
    <citation type="submission" date="2019-09" db="EMBL/GenBank/DDBJ databases">
        <authorList>
            <person name="Chandra G."/>
            <person name="Truman W A."/>
        </authorList>
    </citation>
    <scope>NUCLEOTIDE SEQUENCE [LARGE SCALE GENOMIC DNA]</scope>
    <source>
        <strain evidence="11">PS938</strain>
    </source>
</reference>
<comment type="function">
    <text evidence="6">Involved in chemotaxis. Part of a chemotaxis signal transduction system that modulates chemotaxis in response to various stimuli. Catalyzes the demethylation of specific methylglutamate residues introduced into the chemoreceptors (methyl-accepting chemotaxis proteins or MCP) by CheR. Also mediates the irreversible deamidation of specific glutamine residues to glutamic acid.</text>
</comment>
<dbReference type="PIRSF" id="PIRSF000876">
    <property type="entry name" value="RR_chemtxs_CheB"/>
    <property type="match status" value="1"/>
</dbReference>
<dbReference type="RefSeq" id="WP_095944064.1">
    <property type="nucleotide sequence ID" value="NZ_CABVJE010000024.1"/>
</dbReference>
<dbReference type="InterPro" id="IPR008248">
    <property type="entry name" value="CheB-like"/>
</dbReference>
<keyword evidence="2 6" id="KW-0145">Chemotaxis</keyword>
<feature type="active site" evidence="6 7">
    <location>
        <position position="227"/>
    </location>
</feature>
<proteinExistence type="inferred from homology"/>
<evidence type="ECO:0000256" key="7">
    <source>
        <dbReference type="PROSITE-ProRule" id="PRU00050"/>
    </source>
</evidence>
<keyword evidence="1 6" id="KW-0963">Cytoplasm</keyword>
<comment type="PTM">
    <text evidence="6">Phosphorylated by CheA. Phosphorylation of the N-terminal regulatory domain activates the methylesterase activity.</text>
</comment>
<dbReference type="InterPro" id="IPR001789">
    <property type="entry name" value="Sig_transdc_resp-reg_receiver"/>
</dbReference>
<evidence type="ECO:0000256" key="1">
    <source>
        <dbReference type="ARBA" id="ARBA00022490"/>
    </source>
</evidence>
<dbReference type="InterPro" id="IPR000673">
    <property type="entry name" value="Sig_transdc_resp-reg_Me-estase"/>
</dbReference>
<dbReference type="EC" id="3.1.1.61" evidence="6"/>
<protein>
    <recommendedName>
        <fullName evidence="6">Protein-glutamate methylesterase/protein-glutamine glutaminase</fullName>
        <ecNumber evidence="6">3.1.1.61</ecNumber>
        <ecNumber evidence="6">3.5.1.44</ecNumber>
    </recommendedName>
</protein>
<dbReference type="PANTHER" id="PTHR42872">
    <property type="entry name" value="PROTEIN-GLUTAMATE METHYLESTERASE/PROTEIN-GLUTAMINE GLUTAMINASE"/>
    <property type="match status" value="1"/>
</dbReference>
<name>A0A5E7VAR4_PSEFL</name>
<evidence type="ECO:0000313" key="11">
    <source>
        <dbReference type="EMBL" id="VVQ19953.1"/>
    </source>
</evidence>
<evidence type="ECO:0000313" key="12">
    <source>
        <dbReference type="Proteomes" id="UP000327191"/>
    </source>
</evidence>
<dbReference type="AlphaFoldDB" id="A0A5E7VAR4"/>
<dbReference type="FunFam" id="3.40.50.180:FF:000001">
    <property type="entry name" value="Protein-glutamate methylesterase/protein-glutamine glutaminase"/>
    <property type="match status" value="1"/>
</dbReference>
<dbReference type="GO" id="GO:0008984">
    <property type="term" value="F:protein-glutamate methylesterase activity"/>
    <property type="evidence" value="ECO:0007669"/>
    <property type="project" value="UniProtKB-UniRule"/>
</dbReference>
<feature type="domain" description="Response regulatory" evidence="9">
    <location>
        <begin position="4"/>
        <end position="121"/>
    </location>
</feature>
<evidence type="ECO:0000256" key="6">
    <source>
        <dbReference type="HAMAP-Rule" id="MF_00099"/>
    </source>
</evidence>
<evidence type="ECO:0000259" key="10">
    <source>
        <dbReference type="PROSITE" id="PS50122"/>
    </source>
</evidence>
<dbReference type="GO" id="GO:0000156">
    <property type="term" value="F:phosphorelay response regulator activity"/>
    <property type="evidence" value="ECO:0007669"/>
    <property type="project" value="InterPro"/>
</dbReference>
<comment type="subcellular location">
    <subcellularLocation>
        <location evidence="6">Cytoplasm</location>
    </subcellularLocation>
</comment>
<evidence type="ECO:0000256" key="8">
    <source>
        <dbReference type="PROSITE-ProRule" id="PRU00169"/>
    </source>
</evidence>
<sequence length="376" mass="39844">MAVKVLVVDDSGFFRRRVSEILSADSNIQVVGTATNGKEAIDQALALKPDVITMDYEMPMMDGITAVRHIMQRCPTPVLMFSSLTHEGARVTLDALDAGAVDFLPKNFEDISRNPEKVKQLLCEKILSISRSNRRVSTYSAPAPVAAPAPTPAPSSIGSYGSSAPVRPAPAPIPVRTHGACASSPAPKRKAYKLVAIGTSTGGPVALQRVLTQLPANFPAPIVLVQHMPAAFTKAFAERLDKLCRISVKEAEDGDILRPGLALLAPGGKQMMIDGRGAVKILPGDERLNYKPCVDITFGSAAKTYGDKVLAVVLTGMGADGREGARLLKQGGSSIWAQDEASCVIYGMPMAIVKAELADAVYSLDDIGKHLVEACI</sequence>
<dbReference type="InterPro" id="IPR035909">
    <property type="entry name" value="CheB_C"/>
</dbReference>
<evidence type="ECO:0000259" key="9">
    <source>
        <dbReference type="PROSITE" id="PS50110"/>
    </source>
</evidence>
<dbReference type="Pfam" id="PF00072">
    <property type="entry name" value="Response_reg"/>
    <property type="match status" value="1"/>
</dbReference>
<dbReference type="EC" id="3.5.1.44" evidence="6"/>
<comment type="similarity">
    <text evidence="6">Belongs to the CheB family.</text>
</comment>
<feature type="domain" description="CheB-type methylesterase" evidence="10">
    <location>
        <begin position="185"/>
        <end position="373"/>
    </location>
</feature>
<feature type="modified residue" description="4-aspartylphosphate" evidence="6 8">
    <location>
        <position position="55"/>
    </location>
</feature>
<dbReference type="CDD" id="cd17541">
    <property type="entry name" value="REC_CheB-like"/>
    <property type="match status" value="1"/>
</dbReference>
<dbReference type="SUPFAM" id="SSF52172">
    <property type="entry name" value="CheY-like"/>
    <property type="match status" value="1"/>
</dbReference>